<dbReference type="EMBL" id="AKCV02000015">
    <property type="protein sequence ID" value="TMS58383.1"/>
    <property type="molecule type" value="Genomic_DNA"/>
</dbReference>
<evidence type="ECO:0000313" key="2">
    <source>
        <dbReference type="Proteomes" id="UP000004277"/>
    </source>
</evidence>
<comment type="caution">
    <text evidence="1">The sequence shown here is derived from an EMBL/GenBank/DDBJ whole genome shotgun (WGS) entry which is preliminary data.</text>
</comment>
<name>A0ACD3SQS2_9BURK</name>
<proteinExistence type="predicted"/>
<keyword evidence="2" id="KW-1185">Reference proteome</keyword>
<accession>A0ACD3SQS2</accession>
<organism evidence="1 2">
    <name type="scientific">Imbroritus primus</name>
    <dbReference type="NCBI Taxonomy" id="3058603"/>
    <lineage>
        <taxon>Bacteria</taxon>
        <taxon>Pseudomonadati</taxon>
        <taxon>Pseudomonadota</taxon>
        <taxon>Betaproteobacteria</taxon>
        <taxon>Burkholderiales</taxon>
        <taxon>Burkholderiaceae</taxon>
        <taxon>Imbroritus</taxon>
    </lineage>
</organism>
<sequence length="511" mass="56665">MQSMRKQAGKMALCLFLAGGVLATAHAKPAVDKDTIVFGIGRDIAMLDAQVDNTGNSDRYAWQLFDNLYTFDKKGMLKPQLATSVTPSADGMEYRFTLRKDVKFHNGEPMTSADVKYSFERILDPAVKSTRRPYFADTVDSVSAPDKYTVVVRMKKPDAVFMNKIAAFVAIVPKAYTESLPSVEAFSRAPVGAGPYKFVSHKIGQSVELERFDEYYGDKPGIKRLIFKFVPEASNRVNALLKNEVDMADGIAPVDVARVKATPGLDVVSVPMGSPLNVRLYANVPGTPLNDKRVRLALNHAIDTQAIIKNVMHGIGQPLTSYISAYYPIGVDPALKPFKYDPALARKLLADAGYPKGFETELLSPTSYPKEVTEAVAAYWSAIGVRAKVRLLDYPAWNRLNNTHKSGPMTVMQYSNAMYDPITPIAGTASKNGTWSDYFNPEVEKLIEETNGTSDPAARDKLFRQIAKLLRDDGHAVLISELFSVFAKSKDIVWEPQRGYAFYDLRTVKWK</sequence>
<gene>
    <name evidence="1" type="ORF">MW7_006485</name>
</gene>
<reference evidence="1" key="1">
    <citation type="submission" date="2019-05" db="EMBL/GenBank/DDBJ databases">
        <title>Revised genome assembly of Burkholderiaceae (previously Ralstonia) sp. PBA.</title>
        <authorList>
            <person name="Gan H.M."/>
        </authorList>
    </citation>
    <scope>NUCLEOTIDE SEQUENCE</scope>
    <source>
        <strain evidence="1">PBA</strain>
    </source>
</reference>
<protein>
    <submittedName>
        <fullName evidence="1">ABC transporter substrate-binding protein</fullName>
    </submittedName>
</protein>
<dbReference type="Proteomes" id="UP000004277">
    <property type="component" value="Unassembled WGS sequence"/>
</dbReference>
<evidence type="ECO:0000313" key="1">
    <source>
        <dbReference type="EMBL" id="TMS58383.1"/>
    </source>
</evidence>